<feature type="region of interest" description="Disordered" evidence="1">
    <location>
        <begin position="258"/>
        <end position="287"/>
    </location>
</feature>
<dbReference type="InterPro" id="IPR008571">
    <property type="entry name" value="HerA-like"/>
</dbReference>
<feature type="compositionally biased region" description="Polar residues" evidence="1">
    <location>
        <begin position="335"/>
        <end position="348"/>
    </location>
</feature>
<feature type="region of interest" description="Disordered" evidence="1">
    <location>
        <begin position="335"/>
        <end position="381"/>
    </location>
</feature>
<evidence type="ECO:0000259" key="2">
    <source>
        <dbReference type="Pfam" id="PF01935"/>
    </source>
</evidence>
<dbReference type="PANTHER" id="PTHR42957:SF1">
    <property type="entry name" value="HELICASE MJ1565-RELATED"/>
    <property type="match status" value="1"/>
</dbReference>
<evidence type="ECO:0000313" key="3">
    <source>
        <dbReference type="EMBL" id="RAZ61581.1"/>
    </source>
</evidence>
<feature type="compositionally biased region" description="Low complexity" evidence="1">
    <location>
        <begin position="349"/>
        <end position="360"/>
    </location>
</feature>
<dbReference type="SUPFAM" id="SSF52540">
    <property type="entry name" value="P-loop containing nucleoside triphosphate hydrolases"/>
    <property type="match status" value="1"/>
</dbReference>
<evidence type="ECO:0000313" key="4">
    <source>
        <dbReference type="Proteomes" id="UP000251576"/>
    </source>
</evidence>
<dbReference type="Proteomes" id="UP000251576">
    <property type="component" value="Unassembled WGS sequence"/>
</dbReference>
<keyword evidence="3" id="KW-0067">ATP-binding</keyword>
<proteinExistence type="predicted"/>
<evidence type="ECO:0000256" key="1">
    <source>
        <dbReference type="SAM" id="MobiDB-lite"/>
    </source>
</evidence>
<gene>
    <name evidence="3" type="ORF">DP202_26225</name>
</gene>
<feature type="compositionally biased region" description="Polar residues" evidence="1">
    <location>
        <begin position="370"/>
        <end position="381"/>
    </location>
</feature>
<dbReference type="Pfam" id="PF01935">
    <property type="entry name" value="DUF87"/>
    <property type="match status" value="1"/>
</dbReference>
<dbReference type="InterPro" id="IPR027417">
    <property type="entry name" value="P-loop_NTPase"/>
</dbReference>
<organism evidence="3 4">
    <name type="scientific">Enterobacter cloacae</name>
    <dbReference type="NCBI Taxonomy" id="550"/>
    <lineage>
        <taxon>Bacteria</taxon>
        <taxon>Pseudomonadati</taxon>
        <taxon>Pseudomonadota</taxon>
        <taxon>Gammaproteobacteria</taxon>
        <taxon>Enterobacterales</taxon>
        <taxon>Enterobacteriaceae</taxon>
        <taxon>Enterobacter</taxon>
        <taxon>Enterobacter cloacae complex</taxon>
    </lineage>
</organism>
<keyword evidence="3" id="KW-0547">Nucleotide-binding</keyword>
<dbReference type="AlphaFoldDB" id="A0A330G7H0"/>
<reference evidence="3 4" key="1">
    <citation type="submission" date="2018-06" db="EMBL/GenBank/DDBJ databases">
        <title>ACT-28, a chromosomally-encoded AmpC with carbapenemase activity from Enterobacter kobei.</title>
        <authorList>
            <person name="Jousset A.B."/>
            <person name="Oueslati S."/>
            <person name="Bernabeu S."/>
            <person name="Takissian J."/>
            <person name="Creton E."/>
            <person name="Vogel A."/>
            <person name="Cotellon G."/>
            <person name="Bonnin R.A."/>
            <person name="Dortet L."/>
            <person name="Naas T."/>
        </authorList>
    </citation>
    <scope>NUCLEOTIDE SEQUENCE [LARGE SCALE GENOMIC DNA]</scope>
    <source>
        <strain evidence="3 4">99B3</strain>
    </source>
</reference>
<protein>
    <submittedName>
        <fullName evidence="3">ATP-binding protein</fullName>
    </submittedName>
</protein>
<sequence>MSQKIMTPSRLKELELRTDVTLQSARVLINRSYLAEMKNYPLQPVSTQTGLPVNRAGDIRIFRIERIVQENKQSVLESTTAAYTALGAAGFAVFLYLNSDGRETNLYIGTRGTPGKMLGHNSGELLKETFKGHFSGSSLVPLATDEIDELLEGALAQQDEPSATITAVTGVPSLSTDNHEHFMQGLEHFIDAAESRVYQALILAEPVSPQNLDVIRTGYEQVATQLSSLAKRQYSFGVQDSESVGLSISEGLSQSLGESLGMTETKGTSDTTSKSASKSWGESQTVSTSDAFTRTYDEYHQARAKGDSMGIVRGIGSLLKNAVLPRNISGSINSGGAESLSESHTDNLSQASSTTTSKTDTTSRTDSHSLNKTQGSSQQISLEVSDKTIEKMLEKVDHHLERVNEARTYGGWQTAAYFIGDSAASSESLASIFLGLMRGSLSSTEDFALTTWQSQNKRVVLDWLATLTHPRLTPAFSEGINIDYLTPATLVSGKEMAIQLSLPRRSTSTVAVLQTQAFGRKVQRLDSNGKRTRADREISLGSIRHLWNDLPQTINLDVNQLASHLFVTGSTGAGKSNTIYELLSQLGRHNVSFMVIEPAKGEYKHMLGHRNDVRVLGSNAKYSELLRINPFRFPDETHVLEHIDRLVEIFTMCWPMYAAMPAILKEAILQSYSECGWDMVSSVNRFTPALFPTFNDLLVQLKVVIDDSAYSQELKSNYTGSLVTRVKSLTNGLNGLIFCGEEIDNAELFDSNVIVDLSRIGSQETKSLIMGILVIRLSEHRAAFSGMNQPLKHVTVLEEAHNILKRSTSGGGGEGNDITGKSVEMLSNAIAEMRTWGEGFIIADQSPYAVDISAIRNTNTKIIMRLPDEADRRIAGKSAGLNDDQLDELARLPKGVALVYQNDWLEPVLCRINKFAGEEETYRYEATAVSSGNAQLFNQQLIAWLMASRLRQPLEISLENLEVGLEGSPLATGQKIVLKTLFEEFRTTGKISLQNEQHFARLAKLVVNLLDCNSAIERCVRTTPGFDELAQSFHQLIVNQTGELPSGLELAVQQCFMRELAGRNDEYLKVYAAWRKYVTPETVA</sequence>
<name>A0A330G7H0_ENTCL</name>
<dbReference type="GO" id="GO:0005524">
    <property type="term" value="F:ATP binding"/>
    <property type="evidence" value="ECO:0007669"/>
    <property type="project" value="UniProtKB-KW"/>
</dbReference>
<feature type="compositionally biased region" description="Low complexity" evidence="1">
    <location>
        <begin position="258"/>
        <end position="279"/>
    </location>
</feature>
<dbReference type="InterPro" id="IPR002789">
    <property type="entry name" value="HerA_central"/>
</dbReference>
<dbReference type="Gene3D" id="3.40.50.300">
    <property type="entry name" value="P-loop containing nucleotide triphosphate hydrolases"/>
    <property type="match status" value="2"/>
</dbReference>
<dbReference type="PANTHER" id="PTHR42957">
    <property type="entry name" value="HELICASE MJ1565-RELATED"/>
    <property type="match status" value="1"/>
</dbReference>
<dbReference type="RefSeq" id="WP_112782054.1">
    <property type="nucleotide sequence ID" value="NZ_CABMNQ010000092.1"/>
</dbReference>
<accession>A0A330G7H0</accession>
<feature type="domain" description="Helicase HerA central" evidence="2">
    <location>
        <begin position="553"/>
        <end position="767"/>
    </location>
</feature>
<dbReference type="EMBL" id="QMDH01000092">
    <property type="protein sequence ID" value="RAZ61581.1"/>
    <property type="molecule type" value="Genomic_DNA"/>
</dbReference>
<comment type="caution">
    <text evidence="3">The sequence shown here is derived from an EMBL/GenBank/DDBJ whole genome shotgun (WGS) entry which is preliminary data.</text>
</comment>